<name>A0A2W5QZV9_ANCNO</name>
<dbReference type="InterPro" id="IPR037972">
    <property type="entry name" value="RepB_N"/>
</dbReference>
<protein>
    <submittedName>
        <fullName evidence="3">Plasmid partitioning protein RepB</fullName>
    </submittedName>
</protein>
<dbReference type="Pfam" id="PF02195">
    <property type="entry name" value="ParB_N"/>
    <property type="match status" value="1"/>
</dbReference>
<dbReference type="SMART" id="SM00470">
    <property type="entry name" value="ParB"/>
    <property type="match status" value="1"/>
</dbReference>
<evidence type="ECO:0000313" key="3">
    <source>
        <dbReference type="EMBL" id="PZQ81819.1"/>
    </source>
</evidence>
<dbReference type="InterPro" id="IPR036086">
    <property type="entry name" value="ParB/Sulfiredoxin_sf"/>
</dbReference>
<dbReference type="Gene3D" id="1.10.10.2830">
    <property type="match status" value="1"/>
</dbReference>
<dbReference type="EMBL" id="QFQD01000039">
    <property type="protein sequence ID" value="PZQ81819.1"/>
    <property type="molecule type" value="Genomic_DNA"/>
</dbReference>
<evidence type="ECO:0000256" key="1">
    <source>
        <dbReference type="ARBA" id="ARBA00006295"/>
    </source>
</evidence>
<feature type="domain" description="ParB-like N-terminal" evidence="2">
    <location>
        <begin position="55"/>
        <end position="146"/>
    </location>
</feature>
<dbReference type="SUPFAM" id="SSF110849">
    <property type="entry name" value="ParB/Sulfiredoxin"/>
    <property type="match status" value="1"/>
</dbReference>
<dbReference type="Gene3D" id="3.90.1530.30">
    <property type="match status" value="1"/>
</dbReference>
<dbReference type="PANTHER" id="PTHR33375">
    <property type="entry name" value="CHROMOSOME-PARTITIONING PROTEIN PARB-RELATED"/>
    <property type="match status" value="1"/>
</dbReference>
<sequence length="331" mass="36986">MARKNPFANILTDKEQPAERSVVEYAARGASRSILGTLDEMAARADKLATGETIVELDPDTIDASFVRDRRAHNEQEFNELLEAIRENGQNSPILVRPHPKASGRYMAVFGHRRLLVAKTLGRKVRAVVKEMVDHEHVVTLGQENSARSNAPFIERALFAADLARLRYDEDNAIILKALSIDRTTLSKMLSVAALPASVLEAIGEAKGVGRDRWYELKLLMDKPSNQDVAFEVIKEEGFAALPSDTRFDRLVQRLKAIRTRKRVQAGPEKRSWSPTGGSVSADITADAKRFTLAIKAKSSEARAFGDYLSENLDRLYEAFRRDSTQPREEP</sequence>
<organism evidence="3 4">
    <name type="scientific">Ancylobacter novellus</name>
    <name type="common">Thiobacillus novellus</name>
    <dbReference type="NCBI Taxonomy" id="921"/>
    <lineage>
        <taxon>Bacteria</taxon>
        <taxon>Pseudomonadati</taxon>
        <taxon>Pseudomonadota</taxon>
        <taxon>Alphaproteobacteria</taxon>
        <taxon>Hyphomicrobiales</taxon>
        <taxon>Xanthobacteraceae</taxon>
        <taxon>Ancylobacter</taxon>
    </lineage>
</organism>
<dbReference type="GO" id="GO:0007059">
    <property type="term" value="P:chromosome segregation"/>
    <property type="evidence" value="ECO:0007669"/>
    <property type="project" value="TreeGrafter"/>
</dbReference>
<comment type="similarity">
    <text evidence="1">Belongs to the ParB family.</text>
</comment>
<reference evidence="3 4" key="1">
    <citation type="submission" date="2017-08" db="EMBL/GenBank/DDBJ databases">
        <title>Infants hospitalized years apart are colonized by the same room-sourced microbial strains.</title>
        <authorList>
            <person name="Brooks B."/>
            <person name="Olm M.R."/>
            <person name="Firek B.A."/>
            <person name="Baker R."/>
            <person name="Thomas B.C."/>
            <person name="Morowitz M.J."/>
            <person name="Banfield J.F."/>
        </authorList>
    </citation>
    <scope>NUCLEOTIDE SEQUENCE [LARGE SCALE GENOMIC DNA]</scope>
    <source>
        <strain evidence="3">S2_005_001_R2_27</strain>
    </source>
</reference>
<dbReference type="InterPro" id="IPR011111">
    <property type="entry name" value="Plasmid_RepB"/>
</dbReference>
<dbReference type="InterPro" id="IPR050336">
    <property type="entry name" value="Chromosome_partition/occlusion"/>
</dbReference>
<dbReference type="GO" id="GO:0003677">
    <property type="term" value="F:DNA binding"/>
    <property type="evidence" value="ECO:0007669"/>
    <property type="project" value="InterPro"/>
</dbReference>
<dbReference type="Proteomes" id="UP000248887">
    <property type="component" value="Unassembled WGS sequence"/>
</dbReference>
<dbReference type="InterPro" id="IPR017819">
    <property type="entry name" value="Plasmid_partition_RepB"/>
</dbReference>
<comment type="caution">
    <text evidence="3">The sequence shown here is derived from an EMBL/GenBank/DDBJ whole genome shotgun (WGS) entry which is preliminary data.</text>
</comment>
<proteinExistence type="inferred from homology"/>
<dbReference type="InterPro" id="IPR004437">
    <property type="entry name" value="ParB/RepB/Spo0J"/>
</dbReference>
<dbReference type="CDD" id="cd16405">
    <property type="entry name" value="RepB_like_N"/>
    <property type="match status" value="1"/>
</dbReference>
<evidence type="ECO:0000259" key="2">
    <source>
        <dbReference type="SMART" id="SM00470"/>
    </source>
</evidence>
<dbReference type="NCBIfam" id="TIGR03454">
    <property type="entry name" value="partition_RepB"/>
    <property type="match status" value="1"/>
</dbReference>
<accession>A0A2W5QZV9</accession>
<dbReference type="PANTHER" id="PTHR33375:SF1">
    <property type="entry name" value="CHROMOSOME-PARTITIONING PROTEIN PARB-RELATED"/>
    <property type="match status" value="1"/>
</dbReference>
<dbReference type="AlphaFoldDB" id="A0A2W5QZV9"/>
<dbReference type="Pfam" id="PF07506">
    <property type="entry name" value="RepB"/>
    <property type="match status" value="1"/>
</dbReference>
<gene>
    <name evidence="3" type="primary">repB</name>
    <name evidence="3" type="ORF">DI549_13150</name>
</gene>
<dbReference type="NCBIfam" id="TIGR00180">
    <property type="entry name" value="parB_part"/>
    <property type="match status" value="1"/>
</dbReference>
<dbReference type="GO" id="GO:0005694">
    <property type="term" value="C:chromosome"/>
    <property type="evidence" value="ECO:0007669"/>
    <property type="project" value="TreeGrafter"/>
</dbReference>
<dbReference type="SUPFAM" id="SSF109709">
    <property type="entry name" value="KorB DNA-binding domain-like"/>
    <property type="match status" value="1"/>
</dbReference>
<evidence type="ECO:0000313" key="4">
    <source>
        <dbReference type="Proteomes" id="UP000248887"/>
    </source>
</evidence>
<dbReference type="InterPro" id="IPR003115">
    <property type="entry name" value="ParB_N"/>
</dbReference>